<keyword evidence="2" id="KW-0547">Nucleotide-binding</keyword>
<dbReference type="NCBIfam" id="TIGR01379">
    <property type="entry name" value="thiL"/>
    <property type="match status" value="1"/>
</dbReference>
<dbReference type="Pfam" id="PF02769">
    <property type="entry name" value="AIRS_C"/>
    <property type="match status" value="1"/>
</dbReference>
<feature type="binding site" evidence="2">
    <location>
        <position position="75"/>
    </location>
    <ligand>
        <name>Mg(2+)</name>
        <dbReference type="ChEBI" id="CHEBI:18420"/>
        <label>3</label>
    </ligand>
</feature>
<sequence>MHSERDFIRQIQQQARRARPDIQLGIGDDAAVLIPADGRHLVAMSDALVEDVHFRRRYVPAEAIGHKALAVNLSDCAAMGATPRFGLVSLALPPDAQFMAEGILAGLLALADQVNVALVGGDTSASRHGLFIDVCLIGDVPPGRAVRRSGARAGDVVFVSGSLGAAAAALQAFERQRPLPDPDARNRLLFPEPRLALGQYLAEQRLATAMLDLSDGLSLDLARLCEASRVGVSLDALALPIATAAYTVADHPEAARQLALDGGEDYELLFTVPPERADTVAALSEAPAVGGVRLTRIGNITQDLELKLCFAGETQPLPIRGYDHFAGPGDITRETADNGV</sequence>
<feature type="binding site" evidence="2">
    <location>
        <position position="214"/>
    </location>
    <ligand>
        <name>ATP</name>
        <dbReference type="ChEBI" id="CHEBI:30616"/>
    </ligand>
</feature>
<keyword evidence="2 5" id="KW-0808">Transferase</keyword>
<feature type="binding site" evidence="2">
    <location>
        <position position="29"/>
    </location>
    <ligand>
        <name>Mg(2+)</name>
        <dbReference type="ChEBI" id="CHEBI:18420"/>
        <label>4</label>
    </ligand>
</feature>
<dbReference type="Gene3D" id="3.30.1330.10">
    <property type="entry name" value="PurM-like, N-terminal domain"/>
    <property type="match status" value="1"/>
</dbReference>
<feature type="binding site" evidence="2">
    <location>
        <begin position="121"/>
        <end position="122"/>
    </location>
    <ligand>
        <name>ATP</name>
        <dbReference type="ChEBI" id="CHEBI:30616"/>
    </ligand>
</feature>
<feature type="binding site" evidence="2">
    <location>
        <position position="46"/>
    </location>
    <ligand>
        <name>Mg(2+)</name>
        <dbReference type="ChEBI" id="CHEBI:18420"/>
        <label>2</label>
    </ligand>
</feature>
<dbReference type="PANTHER" id="PTHR30270:SF0">
    <property type="entry name" value="THIAMINE-MONOPHOSPHATE KINASE"/>
    <property type="match status" value="1"/>
</dbReference>
<feature type="binding site" evidence="2">
    <location>
        <position position="45"/>
    </location>
    <ligand>
        <name>Mg(2+)</name>
        <dbReference type="ChEBI" id="CHEBI:18420"/>
        <label>1</label>
    </ligand>
</feature>
<comment type="miscellaneous">
    <text evidence="2">Reaction mechanism of ThiL seems to utilize a direct, inline transfer of the gamma-phosphate of ATP to TMP rather than a phosphorylated enzyme intermediate.</text>
</comment>
<dbReference type="EMBL" id="CP072648">
    <property type="protein sequence ID" value="QUW03967.1"/>
    <property type="molecule type" value="Genomic_DNA"/>
</dbReference>
<feature type="binding site" evidence="2">
    <location>
        <position position="148"/>
    </location>
    <ligand>
        <name>ATP</name>
        <dbReference type="ChEBI" id="CHEBI:30616"/>
    </ligand>
</feature>
<evidence type="ECO:0000256" key="2">
    <source>
        <dbReference type="HAMAP-Rule" id="MF_02128"/>
    </source>
</evidence>
<dbReference type="EC" id="2.7.4.16" evidence="2"/>
<comment type="pathway">
    <text evidence="2">Cofactor biosynthesis; thiamine diphosphate biosynthesis; thiamine diphosphate from thiamine phosphate: step 1/1.</text>
</comment>
<feature type="binding site" evidence="2">
    <location>
        <position position="122"/>
    </location>
    <ligand>
        <name>Mg(2+)</name>
        <dbReference type="ChEBI" id="CHEBI:18420"/>
        <label>1</label>
    </ligand>
</feature>
<dbReference type="CDD" id="cd02194">
    <property type="entry name" value="ThiL"/>
    <property type="match status" value="1"/>
</dbReference>
<dbReference type="InterPro" id="IPR010918">
    <property type="entry name" value="PurM-like_C_dom"/>
</dbReference>
<gene>
    <name evidence="2 5" type="primary">thiL</name>
    <name evidence="5" type="ORF">J8C06_07170</name>
</gene>
<comment type="function">
    <text evidence="2">Catalyzes the ATP-dependent phosphorylation of thiamine-monophosphate (TMP) to form thiamine-pyrophosphate (TPP), the active form of vitamin B1.</text>
</comment>
<feature type="domain" description="PurM-like C-terminal" evidence="4">
    <location>
        <begin position="152"/>
        <end position="303"/>
    </location>
</feature>
<dbReference type="Pfam" id="PF00586">
    <property type="entry name" value="AIRS"/>
    <property type="match status" value="1"/>
</dbReference>
<evidence type="ECO:0000259" key="4">
    <source>
        <dbReference type="Pfam" id="PF02769"/>
    </source>
</evidence>
<keyword evidence="2" id="KW-0067">ATP-binding</keyword>
<organism evidence="5 6">
    <name type="scientific">Chloracidobacterium validum</name>
    <dbReference type="NCBI Taxonomy" id="2821543"/>
    <lineage>
        <taxon>Bacteria</taxon>
        <taxon>Pseudomonadati</taxon>
        <taxon>Acidobacteriota</taxon>
        <taxon>Terriglobia</taxon>
        <taxon>Terriglobales</taxon>
        <taxon>Acidobacteriaceae</taxon>
        <taxon>Chloracidobacterium</taxon>
    </lineage>
</organism>
<dbReference type="PIRSF" id="PIRSF005303">
    <property type="entry name" value="Thiam_monoph_kin"/>
    <property type="match status" value="1"/>
</dbReference>
<feature type="domain" description="PurM-like N-terminal" evidence="3">
    <location>
        <begin position="27"/>
        <end position="139"/>
    </location>
</feature>
<proteinExistence type="inferred from homology"/>
<feature type="binding site" evidence="2">
    <location>
        <position position="322"/>
    </location>
    <ligand>
        <name>substrate</name>
    </ligand>
</feature>
<comment type="catalytic activity">
    <reaction evidence="2">
        <text>thiamine phosphate + ATP = thiamine diphosphate + ADP</text>
        <dbReference type="Rhea" id="RHEA:15913"/>
        <dbReference type="ChEBI" id="CHEBI:30616"/>
        <dbReference type="ChEBI" id="CHEBI:37575"/>
        <dbReference type="ChEBI" id="CHEBI:58937"/>
        <dbReference type="ChEBI" id="CHEBI:456216"/>
        <dbReference type="EC" id="2.7.4.16"/>
    </reaction>
</comment>
<feature type="binding site" evidence="2">
    <location>
        <position position="75"/>
    </location>
    <ligand>
        <name>Mg(2+)</name>
        <dbReference type="ChEBI" id="CHEBI:18420"/>
        <label>4</label>
    </ligand>
</feature>
<evidence type="ECO:0000256" key="1">
    <source>
        <dbReference type="ARBA" id="ARBA00022977"/>
    </source>
</evidence>
<feature type="binding site" evidence="2">
    <location>
        <position position="75"/>
    </location>
    <ligand>
        <name>Mg(2+)</name>
        <dbReference type="ChEBI" id="CHEBI:18420"/>
        <label>2</label>
    </ligand>
</feature>
<dbReference type="HAMAP" id="MF_02128">
    <property type="entry name" value="TMP_kinase"/>
    <property type="match status" value="1"/>
</dbReference>
<dbReference type="SUPFAM" id="SSF56042">
    <property type="entry name" value="PurM C-terminal domain-like"/>
    <property type="match status" value="1"/>
</dbReference>
<dbReference type="Gene3D" id="3.90.650.10">
    <property type="entry name" value="PurM-like C-terminal domain"/>
    <property type="match status" value="1"/>
</dbReference>
<feature type="binding site" evidence="2">
    <location>
        <position position="264"/>
    </location>
    <ligand>
        <name>substrate</name>
    </ligand>
</feature>
<dbReference type="InterPro" id="IPR016188">
    <property type="entry name" value="PurM-like_N"/>
</dbReference>
<keyword evidence="1 2" id="KW-0784">Thiamine biosynthesis</keyword>
<dbReference type="Proteomes" id="UP000676506">
    <property type="component" value="Chromosome 1"/>
</dbReference>
<feature type="binding site" evidence="2">
    <location>
        <position position="46"/>
    </location>
    <ligand>
        <name>Mg(2+)</name>
        <dbReference type="ChEBI" id="CHEBI:18420"/>
        <label>1</label>
    </ligand>
</feature>
<keyword evidence="2 5" id="KW-0418">Kinase</keyword>
<comment type="caution">
    <text evidence="2">Lacks conserved residue(s) required for the propagation of feature annotation.</text>
</comment>
<dbReference type="InterPro" id="IPR036676">
    <property type="entry name" value="PurM-like_C_sf"/>
</dbReference>
<accession>A0ABX8BAL1</accession>
<dbReference type="InterPro" id="IPR036921">
    <property type="entry name" value="PurM-like_N_sf"/>
</dbReference>
<keyword evidence="2" id="KW-0460">Magnesium</keyword>
<dbReference type="GO" id="GO:0009030">
    <property type="term" value="F:thiamine-phosphate kinase activity"/>
    <property type="evidence" value="ECO:0007669"/>
    <property type="project" value="UniProtKB-EC"/>
</dbReference>
<feature type="binding site" evidence="2">
    <location>
        <position position="215"/>
    </location>
    <ligand>
        <name>Mg(2+)</name>
        <dbReference type="ChEBI" id="CHEBI:18420"/>
        <label>5</label>
    </ligand>
</feature>
<protein>
    <recommendedName>
        <fullName evidence="2">Thiamine-monophosphate kinase</fullName>
        <shortName evidence="2">TMP kinase</shortName>
        <shortName evidence="2">Thiamine-phosphate kinase</shortName>
        <ecNumber evidence="2">2.7.4.16</ecNumber>
    </recommendedName>
</protein>
<evidence type="ECO:0000259" key="3">
    <source>
        <dbReference type="Pfam" id="PF00586"/>
    </source>
</evidence>
<comment type="similarity">
    <text evidence="2">Belongs to the thiamine-monophosphate kinase family.</text>
</comment>
<keyword evidence="6" id="KW-1185">Reference proteome</keyword>
<keyword evidence="2" id="KW-0479">Metal-binding</keyword>
<evidence type="ECO:0000313" key="5">
    <source>
        <dbReference type="EMBL" id="QUW03967.1"/>
    </source>
</evidence>
<feature type="binding site" evidence="2">
    <location>
        <position position="53"/>
    </location>
    <ligand>
        <name>substrate</name>
    </ligand>
</feature>
<dbReference type="SUPFAM" id="SSF55326">
    <property type="entry name" value="PurM N-terminal domain-like"/>
    <property type="match status" value="1"/>
</dbReference>
<evidence type="ECO:0000313" key="6">
    <source>
        <dbReference type="Proteomes" id="UP000676506"/>
    </source>
</evidence>
<name>A0ABX8BAL1_9BACT</name>
<dbReference type="InterPro" id="IPR006283">
    <property type="entry name" value="ThiL-like"/>
</dbReference>
<feature type="binding site" evidence="2">
    <location>
        <position position="212"/>
    </location>
    <ligand>
        <name>Mg(2+)</name>
        <dbReference type="ChEBI" id="CHEBI:18420"/>
        <label>3</label>
    </ligand>
</feature>
<reference evidence="5 6" key="1">
    <citation type="submission" date="2021-03" db="EMBL/GenBank/DDBJ databases">
        <title>Genomic and phenotypic characterization of Chloracidobacterium isolates provides evidence for multiple species.</title>
        <authorList>
            <person name="Saini M.K."/>
            <person name="Costas A.M.G."/>
            <person name="Tank M."/>
            <person name="Bryant D.A."/>
        </authorList>
    </citation>
    <scope>NUCLEOTIDE SEQUENCE [LARGE SCALE GENOMIC DNA]</scope>
    <source>
        <strain evidence="5 6">BV2-C</strain>
    </source>
</reference>
<dbReference type="PANTHER" id="PTHR30270">
    <property type="entry name" value="THIAMINE-MONOPHOSPHATE KINASE"/>
    <property type="match status" value="1"/>
</dbReference>
<feature type="binding site" evidence="2">
    <location>
        <position position="29"/>
    </location>
    <ligand>
        <name>Mg(2+)</name>
        <dbReference type="ChEBI" id="CHEBI:18420"/>
        <label>3</label>
    </ligand>
</feature>